<evidence type="ECO:0000313" key="2">
    <source>
        <dbReference type="EMBL" id="MEY6434222.1"/>
    </source>
</evidence>
<accession>A0ABV4BI66</accession>
<dbReference type="EMBL" id="JBDKXB010000051">
    <property type="protein sequence ID" value="MEY6434222.1"/>
    <property type="molecule type" value="Genomic_DNA"/>
</dbReference>
<protein>
    <submittedName>
        <fullName evidence="2">Uncharacterized protein</fullName>
    </submittedName>
</protein>
<dbReference type="RefSeq" id="WP_369668602.1">
    <property type="nucleotide sequence ID" value="NZ_JBDKXB010000051.1"/>
</dbReference>
<name>A0ABV4BI66_9GAMM</name>
<evidence type="ECO:0000256" key="1">
    <source>
        <dbReference type="SAM" id="MobiDB-lite"/>
    </source>
</evidence>
<gene>
    <name evidence="2" type="ORF">ABC977_17640</name>
</gene>
<dbReference type="Proteomes" id="UP001564408">
    <property type="component" value="Unassembled WGS sequence"/>
</dbReference>
<reference evidence="2 3" key="1">
    <citation type="submission" date="2024-05" db="EMBL/GenBank/DDBJ databases">
        <title>Genome Sequence and Characterization of the New Strain Purple Sulfur Bacterium of Genus Thioalkalicoccus.</title>
        <authorList>
            <person name="Bryantseva I.A."/>
            <person name="Kyndt J.A."/>
            <person name="Imhoff J.F."/>
        </authorList>
    </citation>
    <scope>NUCLEOTIDE SEQUENCE [LARGE SCALE GENOMIC DNA]</scope>
    <source>
        <strain evidence="2 3">Um2</strain>
    </source>
</reference>
<proteinExistence type="predicted"/>
<organism evidence="2 3">
    <name type="scientific">Thioalkalicoccus limnaeus</name>
    <dbReference type="NCBI Taxonomy" id="120681"/>
    <lineage>
        <taxon>Bacteria</taxon>
        <taxon>Pseudomonadati</taxon>
        <taxon>Pseudomonadota</taxon>
        <taxon>Gammaproteobacteria</taxon>
        <taxon>Chromatiales</taxon>
        <taxon>Chromatiaceae</taxon>
        <taxon>Thioalkalicoccus</taxon>
    </lineage>
</organism>
<keyword evidence="3" id="KW-1185">Reference proteome</keyword>
<evidence type="ECO:0000313" key="3">
    <source>
        <dbReference type="Proteomes" id="UP001564408"/>
    </source>
</evidence>
<feature type="compositionally biased region" description="Low complexity" evidence="1">
    <location>
        <begin position="31"/>
        <end position="41"/>
    </location>
</feature>
<feature type="region of interest" description="Disordered" evidence="1">
    <location>
        <begin position="1"/>
        <end position="50"/>
    </location>
</feature>
<sequence>MLPLVNDLYRPTALSQPSKTMHRRRHRPLRIGRPTTRSPAPKALPMPPAMRTPQSIEEAIWQWIDANPPQLYRGGA</sequence>
<feature type="compositionally biased region" description="Basic residues" evidence="1">
    <location>
        <begin position="20"/>
        <end position="30"/>
    </location>
</feature>
<comment type="caution">
    <text evidence="2">The sequence shown here is derived from an EMBL/GenBank/DDBJ whole genome shotgun (WGS) entry which is preliminary data.</text>
</comment>